<dbReference type="PANTHER" id="PTHR47551:SF1">
    <property type="entry name" value="TUBULIN--TYROSINE LIGASE PBY1-RELATED"/>
    <property type="match status" value="1"/>
</dbReference>
<keyword evidence="4" id="KW-1185">Reference proteome</keyword>
<dbReference type="SUPFAM" id="SSF64167">
    <property type="entry name" value="SurE-like"/>
    <property type="match status" value="1"/>
</dbReference>
<dbReference type="Gene3D" id="3.40.1210.10">
    <property type="entry name" value="Survival protein SurE-like phosphatase/nucleotidase"/>
    <property type="match status" value="1"/>
</dbReference>
<dbReference type="InParanoid" id="A0A1Y2FMX3"/>
<dbReference type="NCBIfam" id="TIGR00087">
    <property type="entry name" value="surE"/>
    <property type="match status" value="1"/>
</dbReference>
<protein>
    <submittedName>
        <fullName evidence="3">Survival protein sure-like phosphatase/nucleotidase</fullName>
    </submittedName>
</protein>
<dbReference type="STRING" id="106004.A0A1Y2FMX3"/>
<name>A0A1Y2FMX3_9BASI</name>
<evidence type="ECO:0000313" key="4">
    <source>
        <dbReference type="Proteomes" id="UP000193467"/>
    </source>
</evidence>
<dbReference type="AlphaFoldDB" id="A0A1Y2FMX3"/>
<dbReference type="GO" id="GO:0016787">
    <property type="term" value="F:hydrolase activity"/>
    <property type="evidence" value="ECO:0007669"/>
    <property type="project" value="InterPro"/>
</dbReference>
<evidence type="ECO:0000256" key="1">
    <source>
        <dbReference type="SAM" id="MobiDB-lite"/>
    </source>
</evidence>
<dbReference type="InterPro" id="IPR036523">
    <property type="entry name" value="SurE-like_sf"/>
</dbReference>
<feature type="region of interest" description="Disordered" evidence="1">
    <location>
        <begin position="1"/>
        <end position="28"/>
    </location>
</feature>
<dbReference type="EMBL" id="MCGR01000016">
    <property type="protein sequence ID" value="ORY85342.1"/>
    <property type="molecule type" value="Genomic_DNA"/>
</dbReference>
<dbReference type="InterPro" id="IPR027746">
    <property type="entry name" value="TTL"/>
</dbReference>
<organism evidence="3 4">
    <name type="scientific">Leucosporidium creatinivorum</name>
    <dbReference type="NCBI Taxonomy" id="106004"/>
    <lineage>
        <taxon>Eukaryota</taxon>
        <taxon>Fungi</taxon>
        <taxon>Dikarya</taxon>
        <taxon>Basidiomycota</taxon>
        <taxon>Pucciniomycotina</taxon>
        <taxon>Microbotryomycetes</taxon>
        <taxon>Leucosporidiales</taxon>
        <taxon>Leucosporidium</taxon>
    </lineage>
</organism>
<reference evidence="3 4" key="1">
    <citation type="submission" date="2016-07" db="EMBL/GenBank/DDBJ databases">
        <title>Pervasive Adenine N6-methylation of Active Genes in Fungi.</title>
        <authorList>
            <consortium name="DOE Joint Genome Institute"/>
            <person name="Mondo S.J."/>
            <person name="Dannebaum R.O."/>
            <person name="Kuo R.C."/>
            <person name="Labutti K."/>
            <person name="Haridas S."/>
            <person name="Kuo A."/>
            <person name="Salamov A."/>
            <person name="Ahrendt S.R."/>
            <person name="Lipzen A."/>
            <person name="Sullivan W."/>
            <person name="Andreopoulos W.B."/>
            <person name="Clum A."/>
            <person name="Lindquist E."/>
            <person name="Daum C."/>
            <person name="Ramamoorthy G.K."/>
            <person name="Gryganskyi A."/>
            <person name="Culley D."/>
            <person name="Magnuson J.K."/>
            <person name="James T.Y."/>
            <person name="O'Malley M.A."/>
            <person name="Stajich J.E."/>
            <person name="Spatafora J.W."/>
            <person name="Visel A."/>
            <person name="Grigoriev I.V."/>
        </authorList>
    </citation>
    <scope>NUCLEOTIDE SEQUENCE [LARGE SCALE GENOMIC DNA]</scope>
    <source>
        <strain evidence="3 4">62-1032</strain>
    </source>
</reference>
<sequence length="349" mass="37364">MAAPQAPTGRAPRVLITNDDGPPEPGHSPFVYPFAEELARSGWEVKVVVPSSQRSWVSKSYLIAQETTGQYYYPKGPDGTEGEKTDLPRPLKEGEHVEWILLNGTPATCSNIALHSLYPPGSFDMVIAGPNYGRNTSTAFALSSGTIGAAMSAAISGVPSIALSWGLMTHYKPPGKEIVDAAARVSCDVVKRLWELGFGEGENKCDVYSVNVPLMPSILDPSPEIQWTTMAPTSYQRLFKSISEAPAPQKDEGGPAAIPQDEDENATIKEGEEDCLKMHEEHLSRPLKFVFAPEIGALVNPTPSSLKEGTDTHALLGGAISITPIKSAFAAADIPASANVAQKGLKWRL</sequence>
<accession>A0A1Y2FMX3</accession>
<comment type="caution">
    <text evidence="3">The sequence shown here is derived from an EMBL/GenBank/DDBJ whole genome shotgun (WGS) entry which is preliminary data.</text>
</comment>
<dbReference type="Pfam" id="PF01975">
    <property type="entry name" value="SurE"/>
    <property type="match status" value="1"/>
</dbReference>
<feature type="region of interest" description="Disordered" evidence="1">
    <location>
        <begin position="245"/>
        <end position="264"/>
    </location>
</feature>
<dbReference type="InterPro" id="IPR002828">
    <property type="entry name" value="SurE-like_Pase/nucleotidase"/>
</dbReference>
<evidence type="ECO:0000313" key="3">
    <source>
        <dbReference type="EMBL" id="ORY85342.1"/>
    </source>
</evidence>
<dbReference type="PANTHER" id="PTHR47551">
    <property type="entry name" value="TUBULIN--TYROSINE LIGASE PBY1-RELATED"/>
    <property type="match status" value="1"/>
</dbReference>
<dbReference type="OrthoDB" id="202825at2759"/>
<gene>
    <name evidence="3" type="ORF">BCR35DRAFT_290045</name>
</gene>
<dbReference type="Proteomes" id="UP000193467">
    <property type="component" value="Unassembled WGS sequence"/>
</dbReference>
<evidence type="ECO:0000259" key="2">
    <source>
        <dbReference type="Pfam" id="PF01975"/>
    </source>
</evidence>
<feature type="domain" description="Survival protein SurE-like phosphatase/nucleotidase" evidence="2">
    <location>
        <begin position="14"/>
        <end position="236"/>
    </location>
</feature>
<proteinExistence type="predicted"/>
<dbReference type="GO" id="GO:0000932">
    <property type="term" value="C:P-body"/>
    <property type="evidence" value="ECO:0007669"/>
    <property type="project" value="TreeGrafter"/>
</dbReference>